<name>A0ABV6PPN7_9BURK</name>
<dbReference type="Proteomes" id="UP001589834">
    <property type="component" value="Unassembled WGS sequence"/>
</dbReference>
<feature type="region of interest" description="Disordered" evidence="1">
    <location>
        <begin position="39"/>
        <end position="87"/>
    </location>
</feature>
<dbReference type="SMART" id="SM00754">
    <property type="entry name" value="CHRD"/>
    <property type="match status" value="1"/>
</dbReference>
<evidence type="ECO:0000259" key="3">
    <source>
        <dbReference type="PROSITE" id="PS50933"/>
    </source>
</evidence>
<keyword evidence="2" id="KW-0732">Signal</keyword>
<feature type="domain" description="CHRD" evidence="3">
    <location>
        <begin position="89"/>
        <end position="208"/>
    </location>
</feature>
<dbReference type="EMBL" id="JBHLTN010000007">
    <property type="protein sequence ID" value="MFC0591799.1"/>
    <property type="molecule type" value="Genomic_DNA"/>
</dbReference>
<evidence type="ECO:0000256" key="2">
    <source>
        <dbReference type="SAM" id="SignalP"/>
    </source>
</evidence>
<protein>
    <submittedName>
        <fullName evidence="4">CHRD domain-containing protein</fullName>
    </submittedName>
</protein>
<dbReference type="InterPro" id="IPR010895">
    <property type="entry name" value="CHRD"/>
</dbReference>
<feature type="signal peptide" evidence="2">
    <location>
        <begin position="1"/>
        <end position="24"/>
    </location>
</feature>
<organism evidence="4 5">
    <name type="scientific">Ottowia pentelensis</name>
    <dbReference type="NCBI Taxonomy" id="511108"/>
    <lineage>
        <taxon>Bacteria</taxon>
        <taxon>Pseudomonadati</taxon>
        <taxon>Pseudomonadota</taxon>
        <taxon>Betaproteobacteria</taxon>
        <taxon>Burkholderiales</taxon>
        <taxon>Comamonadaceae</taxon>
        <taxon>Ottowia</taxon>
    </lineage>
</organism>
<comment type="caution">
    <text evidence="4">The sequence shown here is derived from an EMBL/GenBank/DDBJ whole genome shotgun (WGS) entry which is preliminary data.</text>
</comment>
<dbReference type="PROSITE" id="PS50933">
    <property type="entry name" value="CHRD"/>
    <property type="match status" value="1"/>
</dbReference>
<feature type="chain" id="PRO_5045494799" evidence="2">
    <location>
        <begin position="25"/>
        <end position="208"/>
    </location>
</feature>
<sequence length="208" mass="21588">MTESHAIRARAVLVALAAAVLASACGTVDLGPRYSPPPIRMPESLPAAPAPAPAPQPMGAQSMPVPPAPPSTPQALPPATESSPEANPNLVTLTTLLDGASVIPPARSGAAGRLDALYDSSTRVLRWKASWDGLAGAITGVEFRGPADASQNAPATMIWPSPFGTRYEGRATLSPQQATDLVSGRWYVSVFTSSYPQGELRGQLRVVN</sequence>
<reference evidence="4 5" key="1">
    <citation type="submission" date="2024-09" db="EMBL/GenBank/DDBJ databases">
        <authorList>
            <person name="Sun Q."/>
            <person name="Mori K."/>
        </authorList>
    </citation>
    <scope>NUCLEOTIDE SEQUENCE [LARGE SCALE GENOMIC DNA]</scope>
    <source>
        <strain evidence="4 5">NCAIM B.02336</strain>
    </source>
</reference>
<evidence type="ECO:0000313" key="4">
    <source>
        <dbReference type="EMBL" id="MFC0591799.1"/>
    </source>
</evidence>
<evidence type="ECO:0000313" key="5">
    <source>
        <dbReference type="Proteomes" id="UP001589834"/>
    </source>
</evidence>
<dbReference type="RefSeq" id="WP_377480287.1">
    <property type="nucleotide sequence ID" value="NZ_JBHLTN010000007.1"/>
</dbReference>
<gene>
    <name evidence="4" type="ORF">ACFFGG_04445</name>
</gene>
<keyword evidence="5" id="KW-1185">Reference proteome</keyword>
<accession>A0ABV6PPN7</accession>
<dbReference type="Pfam" id="PF07452">
    <property type="entry name" value="CHRD"/>
    <property type="match status" value="1"/>
</dbReference>
<feature type="compositionally biased region" description="Pro residues" evidence="1">
    <location>
        <begin position="64"/>
        <end position="76"/>
    </location>
</feature>
<evidence type="ECO:0000256" key="1">
    <source>
        <dbReference type="SAM" id="MobiDB-lite"/>
    </source>
</evidence>
<proteinExistence type="predicted"/>